<sequence length="214" mass="24642">KSLLRENINKRTVGEMAQGPRKLNYFLAIQITDKEIKQNIRAIQETIQARDGSLSSRMESIETLHLTLGLYYFDDARIVSKCKAALDRFQTRLRSENFVPPRLTVSKLGHFNDKVLFAALDDNEGLEDLKILTDNVRGSLSRDGIRTTDDRFSPHVTICKIPKRNSQTIDPSCYDGMQSTYFGRQTIESIQLCSMQKPKTESGYYHIDHEIRFY</sequence>
<protein>
    <recommendedName>
        <fullName evidence="1">A-kinase anchor protein 7-like phosphoesterase domain-containing protein</fullName>
    </recommendedName>
</protein>
<dbReference type="EnsemblMetazoa" id="G26931.1">
    <property type="protein sequence ID" value="G26931.1:cds"/>
    <property type="gene ID" value="G26931"/>
</dbReference>
<dbReference type="SUPFAM" id="SSF55144">
    <property type="entry name" value="LigT-like"/>
    <property type="match status" value="1"/>
</dbReference>
<dbReference type="PANTHER" id="PTHR15934:SF2">
    <property type="entry name" value="A-KINASE ANCHOR PROTEIN 7-LIKE PHOSPHOESTERASE DOMAIN-CONTAINING PROTEIN"/>
    <property type="match status" value="1"/>
</dbReference>
<dbReference type="GO" id="GO:0010738">
    <property type="term" value="P:regulation of protein kinase A signaling"/>
    <property type="evidence" value="ECO:0007669"/>
    <property type="project" value="TreeGrafter"/>
</dbReference>
<dbReference type="GO" id="GO:0005829">
    <property type="term" value="C:cytosol"/>
    <property type="evidence" value="ECO:0007669"/>
    <property type="project" value="TreeGrafter"/>
</dbReference>
<evidence type="ECO:0000313" key="3">
    <source>
        <dbReference type="Proteomes" id="UP000005408"/>
    </source>
</evidence>
<accession>A0A8W8L7F2</accession>
<dbReference type="Proteomes" id="UP000005408">
    <property type="component" value="Unassembled WGS sequence"/>
</dbReference>
<evidence type="ECO:0000259" key="1">
    <source>
        <dbReference type="Pfam" id="PF10469"/>
    </source>
</evidence>
<organism evidence="2 3">
    <name type="scientific">Magallana gigas</name>
    <name type="common">Pacific oyster</name>
    <name type="synonym">Crassostrea gigas</name>
    <dbReference type="NCBI Taxonomy" id="29159"/>
    <lineage>
        <taxon>Eukaryota</taxon>
        <taxon>Metazoa</taxon>
        <taxon>Spiralia</taxon>
        <taxon>Lophotrochozoa</taxon>
        <taxon>Mollusca</taxon>
        <taxon>Bivalvia</taxon>
        <taxon>Autobranchia</taxon>
        <taxon>Pteriomorphia</taxon>
        <taxon>Ostreida</taxon>
        <taxon>Ostreoidea</taxon>
        <taxon>Ostreidae</taxon>
        <taxon>Magallana</taxon>
    </lineage>
</organism>
<dbReference type="Gene3D" id="3.90.1140.10">
    <property type="entry name" value="Cyclic phosphodiesterase"/>
    <property type="match status" value="1"/>
</dbReference>
<dbReference type="InterPro" id="IPR019510">
    <property type="entry name" value="AKAP7-like_phosphoesterase"/>
</dbReference>
<proteinExistence type="predicted"/>
<reference evidence="2" key="1">
    <citation type="submission" date="2022-08" db="UniProtKB">
        <authorList>
            <consortium name="EnsemblMetazoa"/>
        </authorList>
    </citation>
    <scope>IDENTIFICATION</scope>
    <source>
        <strain evidence="2">05x7-T-G4-1.051#20</strain>
    </source>
</reference>
<name>A0A8W8L7F2_MAGGI</name>
<keyword evidence="3" id="KW-1185">Reference proteome</keyword>
<dbReference type="InterPro" id="IPR052641">
    <property type="entry name" value="AKAP7_isoform_gamma"/>
</dbReference>
<dbReference type="AlphaFoldDB" id="A0A8W8L7F2"/>
<dbReference type="InterPro" id="IPR009097">
    <property type="entry name" value="Cyclic_Pdiesterase"/>
</dbReference>
<evidence type="ECO:0000313" key="2">
    <source>
        <dbReference type="EnsemblMetazoa" id="G26931.1:cds"/>
    </source>
</evidence>
<feature type="domain" description="A-kinase anchor protein 7-like phosphoesterase" evidence="1">
    <location>
        <begin position="24"/>
        <end position="213"/>
    </location>
</feature>
<dbReference type="Pfam" id="PF10469">
    <property type="entry name" value="AKAP7_NLS"/>
    <property type="match status" value="1"/>
</dbReference>
<dbReference type="PANTHER" id="PTHR15934">
    <property type="entry name" value="RNA 2',3'-CYCLIC PHOSPHODIESTERASE"/>
    <property type="match status" value="1"/>
</dbReference>
<dbReference type="GO" id="GO:0034237">
    <property type="term" value="F:protein kinase A regulatory subunit binding"/>
    <property type="evidence" value="ECO:0007669"/>
    <property type="project" value="TreeGrafter"/>
</dbReference>